<dbReference type="GO" id="GO:0006357">
    <property type="term" value="P:regulation of transcription by RNA polymerase II"/>
    <property type="evidence" value="ECO:0007669"/>
    <property type="project" value="InterPro"/>
</dbReference>
<dbReference type="InterPro" id="IPR036915">
    <property type="entry name" value="Cyclin-like_sf"/>
</dbReference>
<organism evidence="3 4">
    <name type="scientific">Sphaeroforma arctica JP610</name>
    <dbReference type="NCBI Taxonomy" id="667725"/>
    <lineage>
        <taxon>Eukaryota</taxon>
        <taxon>Ichthyosporea</taxon>
        <taxon>Ichthyophonida</taxon>
        <taxon>Sphaeroforma</taxon>
    </lineage>
</organism>
<dbReference type="Pfam" id="PF00134">
    <property type="entry name" value="Cyclin_N"/>
    <property type="match status" value="1"/>
</dbReference>
<protein>
    <submittedName>
        <fullName evidence="3">Cyclin domain-containing protein</fullName>
    </submittedName>
</protein>
<dbReference type="GO" id="GO:0016538">
    <property type="term" value="F:cyclin-dependent protein serine/threonine kinase regulator activity"/>
    <property type="evidence" value="ECO:0007669"/>
    <property type="project" value="InterPro"/>
</dbReference>
<sequence length="153" mass="17905">MTANFYTSSHSNYWLLDEHELELTKHELGTNDITEKDLVVMQIFLADMALNLGKRMQMKQRVIATAIVYMRRFFAKNSYQACHPLLMVPTVLYLANKVEECGNTNLKTVIGHMVKMALEDYQYLYGDQRVVTVEPKHIVECEFYLLEGVWKEF</sequence>
<keyword evidence="4" id="KW-1185">Reference proteome</keyword>
<dbReference type="InterPro" id="IPR013763">
    <property type="entry name" value="Cyclin-like_dom"/>
</dbReference>
<name>A0A0L0FL87_9EUKA</name>
<dbReference type="RefSeq" id="XP_014151427.1">
    <property type="nucleotide sequence ID" value="XM_014295952.1"/>
</dbReference>
<evidence type="ECO:0000256" key="1">
    <source>
        <dbReference type="RuleBase" id="RU000383"/>
    </source>
</evidence>
<reference evidence="3 4" key="1">
    <citation type="submission" date="2011-02" db="EMBL/GenBank/DDBJ databases">
        <title>The Genome Sequence of Sphaeroforma arctica JP610.</title>
        <authorList>
            <consortium name="The Broad Institute Genome Sequencing Platform"/>
            <person name="Russ C."/>
            <person name="Cuomo C."/>
            <person name="Young S.K."/>
            <person name="Zeng Q."/>
            <person name="Gargeya S."/>
            <person name="Alvarado L."/>
            <person name="Berlin A."/>
            <person name="Chapman S.B."/>
            <person name="Chen Z."/>
            <person name="Freedman E."/>
            <person name="Gellesch M."/>
            <person name="Goldberg J."/>
            <person name="Griggs A."/>
            <person name="Gujja S."/>
            <person name="Heilman E."/>
            <person name="Heiman D."/>
            <person name="Howarth C."/>
            <person name="Mehta T."/>
            <person name="Neiman D."/>
            <person name="Pearson M."/>
            <person name="Roberts A."/>
            <person name="Saif S."/>
            <person name="Shea T."/>
            <person name="Shenoy N."/>
            <person name="Sisk P."/>
            <person name="Stolte C."/>
            <person name="Sykes S."/>
            <person name="White J."/>
            <person name="Yandava C."/>
            <person name="Burger G."/>
            <person name="Gray M.W."/>
            <person name="Holland P.W.H."/>
            <person name="King N."/>
            <person name="Lang F.B.F."/>
            <person name="Roger A.J."/>
            <person name="Ruiz-Trillo I."/>
            <person name="Haas B."/>
            <person name="Nusbaum C."/>
            <person name="Birren B."/>
        </authorList>
    </citation>
    <scope>NUCLEOTIDE SEQUENCE [LARGE SCALE GENOMIC DNA]</scope>
    <source>
        <strain evidence="3 4">JP610</strain>
    </source>
</reference>
<dbReference type="InterPro" id="IPR006671">
    <property type="entry name" value="Cyclin_N"/>
</dbReference>
<accession>A0A0L0FL87</accession>
<dbReference type="SMART" id="SM00385">
    <property type="entry name" value="CYCLIN"/>
    <property type="match status" value="1"/>
</dbReference>
<dbReference type="Gene3D" id="1.10.472.10">
    <property type="entry name" value="Cyclin-like"/>
    <property type="match status" value="1"/>
</dbReference>
<dbReference type="eggNOG" id="KOG0794">
    <property type="taxonomic scope" value="Eukaryota"/>
</dbReference>
<comment type="similarity">
    <text evidence="1">Belongs to the cyclin family.</text>
</comment>
<dbReference type="EMBL" id="KQ242706">
    <property type="protein sequence ID" value="KNC77525.1"/>
    <property type="molecule type" value="Genomic_DNA"/>
</dbReference>
<dbReference type="Proteomes" id="UP000054560">
    <property type="component" value="Unassembled WGS sequence"/>
</dbReference>
<feature type="domain" description="Cyclin-like" evidence="2">
    <location>
        <begin position="43"/>
        <end position="147"/>
    </location>
</feature>
<gene>
    <name evidence="3" type="ORF">SARC_10014</name>
</gene>
<dbReference type="SUPFAM" id="SSF47954">
    <property type="entry name" value="Cyclin-like"/>
    <property type="match status" value="1"/>
</dbReference>
<dbReference type="CDD" id="cd20513">
    <property type="entry name" value="CYCLIN_CCNC_rpt1"/>
    <property type="match status" value="1"/>
</dbReference>
<dbReference type="STRING" id="667725.A0A0L0FL87"/>
<evidence type="ECO:0000313" key="3">
    <source>
        <dbReference type="EMBL" id="KNC77525.1"/>
    </source>
</evidence>
<dbReference type="GeneID" id="25910518"/>
<keyword evidence="1" id="KW-0195">Cyclin</keyword>
<evidence type="ECO:0000259" key="2">
    <source>
        <dbReference type="SMART" id="SM00385"/>
    </source>
</evidence>
<proteinExistence type="inferred from homology"/>
<dbReference type="OrthoDB" id="10266018at2759"/>
<dbReference type="InterPro" id="IPR043198">
    <property type="entry name" value="Cyclin/Ssn8"/>
</dbReference>
<dbReference type="AlphaFoldDB" id="A0A0L0FL87"/>
<dbReference type="PANTHER" id="PTHR10026">
    <property type="entry name" value="CYCLIN"/>
    <property type="match status" value="1"/>
</dbReference>
<evidence type="ECO:0000313" key="4">
    <source>
        <dbReference type="Proteomes" id="UP000054560"/>
    </source>
</evidence>